<evidence type="ECO:0000313" key="1">
    <source>
        <dbReference type="EMBL" id="CUG92359.1"/>
    </source>
</evidence>
<dbReference type="VEuPathDB" id="TriTrypDB:BSAL_36880"/>
<name>A0A0S4JQ37_BODSA</name>
<dbReference type="Proteomes" id="UP000051952">
    <property type="component" value="Unassembled WGS sequence"/>
</dbReference>
<dbReference type="OMA" id="TDRFCSQ"/>
<dbReference type="AlphaFoldDB" id="A0A0S4JQ37"/>
<keyword evidence="2" id="KW-1185">Reference proteome</keyword>
<organism evidence="1 2">
    <name type="scientific">Bodo saltans</name>
    <name type="common">Flagellated protozoan</name>
    <dbReference type="NCBI Taxonomy" id="75058"/>
    <lineage>
        <taxon>Eukaryota</taxon>
        <taxon>Discoba</taxon>
        <taxon>Euglenozoa</taxon>
        <taxon>Kinetoplastea</taxon>
        <taxon>Metakinetoplastina</taxon>
        <taxon>Eubodonida</taxon>
        <taxon>Bodonidae</taxon>
        <taxon>Bodo</taxon>
    </lineage>
</organism>
<dbReference type="OrthoDB" id="275193at2759"/>
<protein>
    <submittedName>
        <fullName evidence="1">Uncharacterized protein</fullName>
    </submittedName>
</protein>
<sequence length="137" mass="15470">MTEQATNENVQLLLTKLMTDRFCSDVASDFDACIQNFVPQKIDGSFVDSALQRKGLKKCEPYREAAHRCLQDDKRQSAIFKAAAQAPTCKVERQKLGQCQRKNPKGECEQEALEMVYCGMIYLASKNRKQKGQSGLE</sequence>
<evidence type="ECO:0000313" key="2">
    <source>
        <dbReference type="Proteomes" id="UP000051952"/>
    </source>
</evidence>
<proteinExistence type="predicted"/>
<dbReference type="EMBL" id="CYKH01002037">
    <property type="protein sequence ID" value="CUG92359.1"/>
    <property type="molecule type" value="Genomic_DNA"/>
</dbReference>
<gene>
    <name evidence="1" type="ORF">BSAL_36880</name>
</gene>
<reference evidence="2" key="1">
    <citation type="submission" date="2015-09" db="EMBL/GenBank/DDBJ databases">
        <authorList>
            <consortium name="Pathogen Informatics"/>
        </authorList>
    </citation>
    <scope>NUCLEOTIDE SEQUENCE [LARGE SCALE GENOMIC DNA]</scope>
    <source>
        <strain evidence="2">Lake Konstanz</strain>
    </source>
</reference>
<accession>A0A0S4JQ37</accession>